<keyword evidence="1" id="KW-1133">Transmembrane helix</keyword>
<dbReference type="GO" id="GO:0008610">
    <property type="term" value="P:lipid biosynthetic process"/>
    <property type="evidence" value="ECO:0007669"/>
    <property type="project" value="UniProtKB-ARBA"/>
</dbReference>
<feature type="domain" description="Fatty acid desaturase" evidence="2">
    <location>
        <begin position="72"/>
        <end position="347"/>
    </location>
</feature>
<protein>
    <submittedName>
        <fullName evidence="3">Linoleoyl-CoA desaturase (Delta(6)-desaturase)</fullName>
        <ecNumber evidence="3">1.14.19.3</ecNumber>
    </submittedName>
</protein>
<dbReference type="CDD" id="cd03506">
    <property type="entry name" value="Delta6-FADS-like"/>
    <property type="match status" value="1"/>
</dbReference>
<reference evidence="3 4" key="1">
    <citation type="submission" date="2007-01" db="EMBL/GenBank/DDBJ databases">
        <authorList>
            <person name="Haygood M."/>
            <person name="Podell S."/>
            <person name="Anderson C."/>
            <person name="Hopkinson B."/>
            <person name="Roe K."/>
            <person name="Barbeau K."/>
            <person name="Gaasterland T."/>
            <person name="Ferriera S."/>
            <person name="Johnson J."/>
            <person name="Kravitz S."/>
            <person name="Beeson K."/>
            <person name="Sutton G."/>
            <person name="Rogers Y.-H."/>
            <person name="Friedman R."/>
            <person name="Frazier M."/>
            <person name="Venter J.C."/>
        </authorList>
    </citation>
    <scope>NUCLEOTIDE SEQUENCE [LARGE SCALE GENOMIC DNA]</scope>
    <source>
        <strain evidence="3 4">ATCC 23134</strain>
    </source>
</reference>
<accession>A1ZEH2</accession>
<gene>
    <name evidence="3" type="ORF">M23134_04313</name>
</gene>
<keyword evidence="1" id="KW-0812">Transmembrane</keyword>
<dbReference type="RefSeq" id="WP_002694064.1">
    <property type="nucleotide sequence ID" value="NZ_AAWS01000003.1"/>
</dbReference>
<evidence type="ECO:0000313" key="4">
    <source>
        <dbReference type="Proteomes" id="UP000004095"/>
    </source>
</evidence>
<dbReference type="Pfam" id="PF00487">
    <property type="entry name" value="FA_desaturase"/>
    <property type="match status" value="1"/>
</dbReference>
<keyword evidence="1" id="KW-0472">Membrane</keyword>
<evidence type="ECO:0000256" key="1">
    <source>
        <dbReference type="SAM" id="Phobius"/>
    </source>
</evidence>
<name>A1ZEH2_MICM2</name>
<dbReference type="OrthoDB" id="104711at2"/>
<dbReference type="PIRSF" id="PIRSF015921">
    <property type="entry name" value="FA_sphinglp_des"/>
    <property type="match status" value="1"/>
</dbReference>
<evidence type="ECO:0000259" key="2">
    <source>
        <dbReference type="Pfam" id="PF00487"/>
    </source>
</evidence>
<comment type="caution">
    <text evidence="3">The sequence shown here is derived from an EMBL/GenBank/DDBJ whole genome shotgun (WGS) entry which is preliminary data.</text>
</comment>
<keyword evidence="3" id="KW-0560">Oxidoreductase</keyword>
<organism evidence="3 4">
    <name type="scientific">Microscilla marina ATCC 23134</name>
    <dbReference type="NCBI Taxonomy" id="313606"/>
    <lineage>
        <taxon>Bacteria</taxon>
        <taxon>Pseudomonadati</taxon>
        <taxon>Bacteroidota</taxon>
        <taxon>Cytophagia</taxon>
        <taxon>Cytophagales</taxon>
        <taxon>Microscillaceae</taxon>
        <taxon>Microscilla</taxon>
    </lineage>
</organism>
<dbReference type="AlphaFoldDB" id="A1ZEH2"/>
<dbReference type="Proteomes" id="UP000004095">
    <property type="component" value="Unassembled WGS sequence"/>
</dbReference>
<sequence>MSHKNATQTASLRFSPTSKADFFSTLRKNVDNYFKENQISKYANNHFAFKTIAMLSLYVIPFVLILTNFFSAWAMLFFAFLIGVGKAGIGMCIMHDANHGATSPSKTVNKLLGSTMYLLGASAFNWRIQHNVLHHTYTNVFEVDEDIETKFIIRLSPYAELKKIHKYQHIYAFALYSLMTFSMLFKDFVKVFRYTSKNSQFKKKNTNQAKEVLILFSTKILYLLVAIGLPLLLVDITWWQLLIGFCVAHFTTGFILSVIFQMAHVVEDTEHHHIPENGQNLENTWAVHQLHTTADFARNNKLLSWYIGGLNFQIEHHLFPHICHVHYKALSEIVKNTALEFNLPYNEMPTFRSAIVSHLKTLKALGSNELQPTHA</sequence>
<dbReference type="InterPro" id="IPR012171">
    <property type="entry name" value="Fatty_acid_desaturase"/>
</dbReference>
<feature type="transmembrane region" description="Helical" evidence="1">
    <location>
        <begin position="238"/>
        <end position="260"/>
    </location>
</feature>
<evidence type="ECO:0000313" key="3">
    <source>
        <dbReference type="EMBL" id="EAY31480.1"/>
    </source>
</evidence>
<dbReference type="InterPro" id="IPR005804">
    <property type="entry name" value="FA_desaturase_dom"/>
</dbReference>
<dbReference type="EC" id="1.14.19.3" evidence="3"/>
<feature type="transmembrane region" description="Helical" evidence="1">
    <location>
        <begin position="47"/>
        <end position="66"/>
    </location>
</feature>
<dbReference type="EMBL" id="AAWS01000003">
    <property type="protein sequence ID" value="EAY31480.1"/>
    <property type="molecule type" value="Genomic_DNA"/>
</dbReference>
<feature type="transmembrane region" description="Helical" evidence="1">
    <location>
        <begin position="170"/>
        <end position="192"/>
    </location>
</feature>
<dbReference type="GO" id="GO:0016020">
    <property type="term" value="C:membrane"/>
    <property type="evidence" value="ECO:0007669"/>
    <property type="project" value="TreeGrafter"/>
</dbReference>
<feature type="transmembrane region" description="Helical" evidence="1">
    <location>
        <begin position="212"/>
        <end position="232"/>
    </location>
</feature>
<keyword evidence="4" id="KW-1185">Reference proteome</keyword>
<dbReference type="GO" id="GO:0016213">
    <property type="term" value="F:acyl-CoA 6-desaturase activity"/>
    <property type="evidence" value="ECO:0007669"/>
    <property type="project" value="UniProtKB-EC"/>
</dbReference>
<dbReference type="PANTHER" id="PTHR19353">
    <property type="entry name" value="FATTY ACID DESATURASE 2"/>
    <property type="match status" value="1"/>
</dbReference>
<proteinExistence type="predicted"/>
<dbReference type="PANTHER" id="PTHR19353:SF19">
    <property type="entry name" value="DELTA(5) FATTY ACID DESATURASE C-RELATED"/>
    <property type="match status" value="1"/>
</dbReference>
<dbReference type="eggNOG" id="COG3239">
    <property type="taxonomic scope" value="Bacteria"/>
</dbReference>